<organism evidence="10 11">
    <name type="scientific">Acetobacter oryzifermentans</name>
    <dbReference type="NCBI Taxonomy" id="1633874"/>
    <lineage>
        <taxon>Bacteria</taxon>
        <taxon>Pseudomonadati</taxon>
        <taxon>Pseudomonadota</taxon>
        <taxon>Alphaproteobacteria</taxon>
        <taxon>Acetobacterales</taxon>
        <taxon>Acetobacteraceae</taxon>
        <taxon>Acetobacter</taxon>
    </lineage>
</organism>
<comment type="subunit">
    <text evidence="7">Part of the 30S ribosomal subunit. Contacts proteins S9 and S11.</text>
</comment>
<evidence type="ECO:0000256" key="8">
    <source>
        <dbReference type="RuleBase" id="RU003619"/>
    </source>
</evidence>
<evidence type="ECO:0000313" key="10">
    <source>
        <dbReference type="EMBL" id="ANA13474.1"/>
    </source>
</evidence>
<evidence type="ECO:0000256" key="5">
    <source>
        <dbReference type="ARBA" id="ARBA00022980"/>
    </source>
</evidence>
<dbReference type="PROSITE" id="PS00052">
    <property type="entry name" value="RIBOSOMAL_S7"/>
    <property type="match status" value="1"/>
</dbReference>
<dbReference type="InterPro" id="IPR023798">
    <property type="entry name" value="Ribosomal_uS7_dom"/>
</dbReference>
<keyword evidence="4 7" id="KW-0694">RNA-binding</keyword>
<dbReference type="RefSeq" id="WP_063353857.1">
    <property type="nucleotide sequence ID" value="NZ_CP011120.1"/>
</dbReference>
<dbReference type="InterPro" id="IPR005717">
    <property type="entry name" value="Ribosomal_uS7_bac/org-type"/>
</dbReference>
<comment type="function">
    <text evidence="7">One of the primary rRNA binding proteins, it binds directly to 16S rRNA where it nucleates assembly of the head domain of the 30S subunit. Is located at the subunit interface close to the decoding center, probably blocks exit of the E-site tRNA.</text>
</comment>
<feature type="domain" description="Small ribosomal subunit protein uS7" evidence="9">
    <location>
        <begin position="2"/>
        <end position="151"/>
    </location>
</feature>
<sequence length="158" mass="17933">MSRRHRAVKREILPDPKFGDIVVTRFMNALMYDGKKSAAERIVYGALDAMVRRSGNSADAVVLFHSALDNVKPAVEVRSRRVGGATYQVPVEVRADRRQALAIRWVIDAARKRGENTMQDRLSNELLDAVNNRGAAVKKREDTHRMAEANKAFSHYRW</sequence>
<evidence type="ECO:0000256" key="4">
    <source>
        <dbReference type="ARBA" id="ARBA00022884"/>
    </source>
</evidence>
<dbReference type="PIRSF" id="PIRSF002122">
    <property type="entry name" value="RPS7p_RPS7a_RPS5e_RPS7o"/>
    <property type="match status" value="1"/>
</dbReference>
<dbReference type="CDD" id="cd14869">
    <property type="entry name" value="uS7_Bacteria"/>
    <property type="match status" value="1"/>
</dbReference>
<accession>A0ABN4NNJ5</accession>
<gene>
    <name evidence="7" type="primary">rpsG</name>
    <name evidence="10" type="ORF">WG31_05165</name>
</gene>
<dbReference type="InterPro" id="IPR000235">
    <property type="entry name" value="Ribosomal_uS7"/>
</dbReference>
<evidence type="ECO:0000313" key="11">
    <source>
        <dbReference type="Proteomes" id="UP000076595"/>
    </source>
</evidence>
<dbReference type="HAMAP" id="MF_00480_B">
    <property type="entry name" value="Ribosomal_uS7_B"/>
    <property type="match status" value="1"/>
</dbReference>
<dbReference type="PANTHER" id="PTHR11205">
    <property type="entry name" value="RIBOSOMAL PROTEIN S7"/>
    <property type="match status" value="1"/>
</dbReference>
<evidence type="ECO:0000256" key="6">
    <source>
        <dbReference type="ARBA" id="ARBA00023274"/>
    </source>
</evidence>
<keyword evidence="11" id="KW-1185">Reference proteome</keyword>
<dbReference type="Pfam" id="PF00177">
    <property type="entry name" value="Ribosomal_S7"/>
    <property type="match status" value="1"/>
</dbReference>
<keyword evidence="2 7" id="KW-0820">tRNA-binding</keyword>
<keyword evidence="3 7" id="KW-0699">rRNA-binding</keyword>
<name>A0ABN4NNJ5_9PROT</name>
<keyword evidence="5 7" id="KW-0689">Ribosomal protein</keyword>
<dbReference type="Gene3D" id="1.10.455.10">
    <property type="entry name" value="Ribosomal protein S7 domain"/>
    <property type="match status" value="1"/>
</dbReference>
<dbReference type="GO" id="GO:0005840">
    <property type="term" value="C:ribosome"/>
    <property type="evidence" value="ECO:0007669"/>
    <property type="project" value="UniProtKB-KW"/>
</dbReference>
<evidence type="ECO:0000256" key="1">
    <source>
        <dbReference type="ARBA" id="ARBA00007151"/>
    </source>
</evidence>
<keyword evidence="6 7" id="KW-0687">Ribonucleoprotein</keyword>
<comment type="similarity">
    <text evidence="1 7 8">Belongs to the universal ribosomal protein uS7 family.</text>
</comment>
<proteinExistence type="inferred from homology"/>
<reference evidence="10 11" key="1">
    <citation type="submission" date="2015-03" db="EMBL/GenBank/DDBJ databases">
        <title>Genome study of Acetobacter sp. SLV-7.</title>
        <authorList>
            <person name="Cho G.Y."/>
            <person name="Jeon C.O."/>
        </authorList>
    </citation>
    <scope>NUCLEOTIDE SEQUENCE [LARGE SCALE GENOMIC DNA]</scope>
    <source>
        <strain evidence="10 11">SLV-7</strain>
    </source>
</reference>
<protein>
    <recommendedName>
        <fullName evidence="7">Small ribosomal subunit protein uS7</fullName>
    </recommendedName>
</protein>
<evidence type="ECO:0000256" key="2">
    <source>
        <dbReference type="ARBA" id="ARBA00022555"/>
    </source>
</evidence>
<dbReference type="InterPro" id="IPR020606">
    <property type="entry name" value="Ribosomal_uS7_CS"/>
</dbReference>
<dbReference type="NCBIfam" id="TIGR01029">
    <property type="entry name" value="rpsG_bact"/>
    <property type="match status" value="1"/>
</dbReference>
<dbReference type="EMBL" id="CP011120">
    <property type="protein sequence ID" value="ANA13474.1"/>
    <property type="molecule type" value="Genomic_DNA"/>
</dbReference>
<evidence type="ECO:0000256" key="7">
    <source>
        <dbReference type="HAMAP-Rule" id="MF_00480"/>
    </source>
</evidence>
<dbReference type="InterPro" id="IPR036823">
    <property type="entry name" value="Ribosomal_uS7_dom_sf"/>
</dbReference>
<dbReference type="SUPFAM" id="SSF47973">
    <property type="entry name" value="Ribosomal protein S7"/>
    <property type="match status" value="1"/>
</dbReference>
<dbReference type="Proteomes" id="UP000076595">
    <property type="component" value="Chromosome"/>
</dbReference>
<evidence type="ECO:0000259" key="9">
    <source>
        <dbReference type="Pfam" id="PF00177"/>
    </source>
</evidence>
<evidence type="ECO:0000256" key="3">
    <source>
        <dbReference type="ARBA" id="ARBA00022730"/>
    </source>
</evidence>